<proteinExistence type="predicted"/>
<organism evidence="2 3">
    <name type="scientific">Extremus antarcticus</name>
    <dbReference type="NCBI Taxonomy" id="702011"/>
    <lineage>
        <taxon>Eukaryota</taxon>
        <taxon>Fungi</taxon>
        <taxon>Dikarya</taxon>
        <taxon>Ascomycota</taxon>
        <taxon>Pezizomycotina</taxon>
        <taxon>Dothideomycetes</taxon>
        <taxon>Dothideomycetidae</taxon>
        <taxon>Mycosphaerellales</taxon>
        <taxon>Extremaceae</taxon>
        <taxon>Extremus</taxon>
    </lineage>
</organism>
<sequence length="239" mass="26285">MAKCTSSVPSSSSIRSRTLIWTPRYGTAARTYSPSLTGIHVSNAEPSRRKQAAEQIDKTKRKPLSYWSSKPALTLERGTRATSTSPPRTPKHFNTNQLSSTRDRIGVGRKQPSGESGQDESVRDSMDDYVAYSGHPDSQGEDEECVGIGKSRDILEEDDSGHELLDDPLNAGQCERAMKICQRNGRASERVDSNRKAADMATEKQKKKVQPLTKVSRSGSTGWDASQKQSSTEMCDMIA</sequence>
<accession>A0AAJ0D6D9</accession>
<feature type="region of interest" description="Disordered" evidence="1">
    <location>
        <begin position="39"/>
        <end position="145"/>
    </location>
</feature>
<reference evidence="2" key="1">
    <citation type="submission" date="2023-04" db="EMBL/GenBank/DDBJ databases">
        <title>Black Yeasts Isolated from many extreme environments.</title>
        <authorList>
            <person name="Coleine C."/>
            <person name="Stajich J.E."/>
            <person name="Selbmann L."/>
        </authorList>
    </citation>
    <scope>NUCLEOTIDE SEQUENCE</scope>
    <source>
        <strain evidence="2">CCFEE 5312</strain>
    </source>
</reference>
<protein>
    <submittedName>
        <fullName evidence="2">Uncharacterized protein</fullName>
    </submittedName>
</protein>
<evidence type="ECO:0000313" key="2">
    <source>
        <dbReference type="EMBL" id="KAK3047143.1"/>
    </source>
</evidence>
<feature type="region of interest" description="Disordered" evidence="1">
    <location>
        <begin position="183"/>
        <end position="239"/>
    </location>
</feature>
<name>A0AAJ0D6D9_9PEZI</name>
<gene>
    <name evidence="2" type="ORF">LTR09_011410</name>
</gene>
<keyword evidence="3" id="KW-1185">Reference proteome</keyword>
<evidence type="ECO:0000313" key="3">
    <source>
        <dbReference type="Proteomes" id="UP001271007"/>
    </source>
</evidence>
<dbReference type="Proteomes" id="UP001271007">
    <property type="component" value="Unassembled WGS sequence"/>
</dbReference>
<dbReference type="EMBL" id="JAWDJX010000067">
    <property type="protein sequence ID" value="KAK3047143.1"/>
    <property type="molecule type" value="Genomic_DNA"/>
</dbReference>
<comment type="caution">
    <text evidence="2">The sequence shown here is derived from an EMBL/GenBank/DDBJ whole genome shotgun (WGS) entry which is preliminary data.</text>
</comment>
<dbReference type="AlphaFoldDB" id="A0AAJ0D6D9"/>
<evidence type="ECO:0000256" key="1">
    <source>
        <dbReference type="SAM" id="MobiDB-lite"/>
    </source>
</evidence>
<feature type="compositionally biased region" description="Polar residues" evidence="1">
    <location>
        <begin position="213"/>
        <end position="233"/>
    </location>
</feature>
<feature type="compositionally biased region" description="Basic and acidic residues" evidence="1">
    <location>
        <begin position="186"/>
        <end position="204"/>
    </location>
</feature>
<feature type="compositionally biased region" description="Basic and acidic residues" evidence="1">
    <location>
        <begin position="46"/>
        <end position="58"/>
    </location>
</feature>